<dbReference type="EMBL" id="OX459118">
    <property type="protein sequence ID" value="CAI9087115.1"/>
    <property type="molecule type" value="Genomic_DNA"/>
</dbReference>
<dbReference type="PANTHER" id="PTHR13994">
    <property type="entry name" value="NUDIX HYDROLASE RELATED"/>
    <property type="match status" value="1"/>
</dbReference>
<protein>
    <submittedName>
        <fullName evidence="4">OLC1v1021106C2</fullName>
    </submittedName>
</protein>
<dbReference type="CDD" id="cd04670">
    <property type="entry name" value="NUDIX_ASFGF2_Nudt6"/>
    <property type="match status" value="1"/>
</dbReference>
<gene>
    <name evidence="4" type="ORF">OLC1_LOCUS26</name>
</gene>
<dbReference type="AlphaFoldDB" id="A0AAV1BUY0"/>
<dbReference type="Pfam" id="PF18290">
    <property type="entry name" value="Nudix_hydro"/>
    <property type="match status" value="1"/>
</dbReference>
<evidence type="ECO:0000256" key="2">
    <source>
        <dbReference type="ARBA" id="ARBA00022801"/>
    </source>
</evidence>
<reference evidence="4" key="1">
    <citation type="submission" date="2023-03" db="EMBL/GenBank/DDBJ databases">
        <authorList>
            <person name="Julca I."/>
        </authorList>
    </citation>
    <scope>NUCLEOTIDE SEQUENCE</scope>
</reference>
<dbReference type="InterPro" id="IPR000086">
    <property type="entry name" value="NUDIX_hydrolase_dom"/>
</dbReference>
<organism evidence="4 5">
    <name type="scientific">Oldenlandia corymbosa var. corymbosa</name>
    <dbReference type="NCBI Taxonomy" id="529605"/>
    <lineage>
        <taxon>Eukaryota</taxon>
        <taxon>Viridiplantae</taxon>
        <taxon>Streptophyta</taxon>
        <taxon>Embryophyta</taxon>
        <taxon>Tracheophyta</taxon>
        <taxon>Spermatophyta</taxon>
        <taxon>Magnoliopsida</taxon>
        <taxon>eudicotyledons</taxon>
        <taxon>Gunneridae</taxon>
        <taxon>Pentapetalae</taxon>
        <taxon>asterids</taxon>
        <taxon>lamiids</taxon>
        <taxon>Gentianales</taxon>
        <taxon>Rubiaceae</taxon>
        <taxon>Rubioideae</taxon>
        <taxon>Spermacoceae</taxon>
        <taxon>Hedyotis-Oldenlandia complex</taxon>
        <taxon>Oldenlandia</taxon>
    </lineage>
</organism>
<dbReference type="InterPro" id="IPR040618">
    <property type="entry name" value="Pre-Nudix"/>
</dbReference>
<dbReference type="GO" id="GO:0051287">
    <property type="term" value="F:NAD binding"/>
    <property type="evidence" value="ECO:0007669"/>
    <property type="project" value="TreeGrafter"/>
</dbReference>
<dbReference type="SUPFAM" id="SSF55811">
    <property type="entry name" value="Nudix"/>
    <property type="match status" value="1"/>
</dbReference>
<sequence length="255" mass="28729">MSSITAASQSPQQQQVKRILEGVEDEHGGVIVEMTKEPLDASLFTSLLHSSISDWKRQGKKGVWIKLPIELVNLVEPAVKAGFYFHHAEPSYLMLVHWLPVVANTLPANASHRVGIGAFVMNDNDEGEDICDAAVREVKEETGVDAKFVEVLAFRQSHKSFFDKSDLFFVCMLQPLSFEIQPQEAEIEAAQWMPFEEYSAQPMVQKNQLFQYVSKVCLAKKHRQYAGFVPVPVGSDPLGQETYYVYLNRQSLSGY</sequence>
<feature type="domain" description="Nudix hydrolase" evidence="3">
    <location>
        <begin position="47"/>
        <end position="215"/>
    </location>
</feature>
<keyword evidence="2" id="KW-0378">Hydrolase</keyword>
<evidence type="ECO:0000256" key="1">
    <source>
        <dbReference type="ARBA" id="ARBA00005582"/>
    </source>
</evidence>
<dbReference type="Proteomes" id="UP001161247">
    <property type="component" value="Chromosome 1"/>
</dbReference>
<dbReference type="Gene3D" id="3.90.79.10">
    <property type="entry name" value="Nucleoside Triphosphate Pyrophosphohydrolase"/>
    <property type="match status" value="1"/>
</dbReference>
<proteinExistence type="inferred from homology"/>
<evidence type="ECO:0000313" key="5">
    <source>
        <dbReference type="Proteomes" id="UP001161247"/>
    </source>
</evidence>
<dbReference type="InterPro" id="IPR003293">
    <property type="entry name" value="Nudix_hydrolase6-like"/>
</dbReference>
<dbReference type="PANTHER" id="PTHR13994:SF29">
    <property type="entry name" value="NUDIX HYDROLASE 2"/>
    <property type="match status" value="1"/>
</dbReference>
<evidence type="ECO:0000313" key="4">
    <source>
        <dbReference type="EMBL" id="CAI9087115.1"/>
    </source>
</evidence>
<accession>A0AAV1BUY0</accession>
<name>A0AAV1BUY0_OLDCO</name>
<comment type="similarity">
    <text evidence="1">Belongs to the Nudix hydrolase family.</text>
</comment>
<dbReference type="Gene3D" id="3.40.630.30">
    <property type="match status" value="1"/>
</dbReference>
<dbReference type="GO" id="GO:0047631">
    <property type="term" value="F:ADP-ribose diphosphatase activity"/>
    <property type="evidence" value="ECO:0007669"/>
    <property type="project" value="TreeGrafter"/>
</dbReference>
<keyword evidence="5" id="KW-1185">Reference proteome</keyword>
<dbReference type="FunFam" id="3.40.630.30:FF:000016">
    <property type="entry name" value="nudix hydrolase 2"/>
    <property type="match status" value="1"/>
</dbReference>
<evidence type="ECO:0000259" key="3">
    <source>
        <dbReference type="PROSITE" id="PS51462"/>
    </source>
</evidence>
<dbReference type="Pfam" id="PF00293">
    <property type="entry name" value="NUDIX"/>
    <property type="match status" value="1"/>
</dbReference>
<dbReference type="PROSITE" id="PS51462">
    <property type="entry name" value="NUDIX"/>
    <property type="match status" value="1"/>
</dbReference>
<dbReference type="GO" id="GO:0035529">
    <property type="term" value="F:NADH pyrophosphatase activity"/>
    <property type="evidence" value="ECO:0007669"/>
    <property type="project" value="TreeGrafter"/>
</dbReference>
<dbReference type="InterPro" id="IPR015797">
    <property type="entry name" value="NUDIX_hydrolase-like_dom_sf"/>
</dbReference>